<gene>
    <name evidence="2" type="ORF">L207DRAFT_531186</name>
</gene>
<proteinExistence type="predicted"/>
<feature type="region of interest" description="Disordered" evidence="1">
    <location>
        <begin position="291"/>
        <end position="311"/>
    </location>
</feature>
<dbReference type="AlphaFoldDB" id="A0A2J6RIF6"/>
<organism evidence="2 3">
    <name type="scientific">Hyaloscypha variabilis (strain UAMH 11265 / GT02V1 / F)</name>
    <name type="common">Meliniomyces variabilis</name>
    <dbReference type="NCBI Taxonomy" id="1149755"/>
    <lineage>
        <taxon>Eukaryota</taxon>
        <taxon>Fungi</taxon>
        <taxon>Dikarya</taxon>
        <taxon>Ascomycota</taxon>
        <taxon>Pezizomycotina</taxon>
        <taxon>Leotiomycetes</taxon>
        <taxon>Helotiales</taxon>
        <taxon>Hyaloscyphaceae</taxon>
        <taxon>Hyaloscypha</taxon>
        <taxon>Hyaloscypha variabilis</taxon>
    </lineage>
</organism>
<sequence length="419" mass="45149">MGTAHFEEAAAEWGDTMEFGLIMGLLADEVMLVLEMATWSQPSHPNDVWGPTTGVRCQDGEFAQGQQQASRSQQQDLLDSAAGWANVWVRRGAAGLAGAAGSEASDGSVNYRELQRFGRTVTASLSTWREHAGEPSLSAGSRDGGLTSVVARREDFAVLDRLRGREVSRGSTLNMPQLLNACRAHLGRGLAAISIPDGPPGRNRQSRQTVRIGTREPPACNPLTGTASAAGGTPVREARTQLHMMAGPGCWRQPGRASAPRHFVQAQTQHDRDLHPPKVSCRSCRQQTAGMAETPDHISQAPPAQPDEPHFQLGTLDSDDAPVRAAGDIARDAREGTELARLKRNYNRASSFRPQGSSTASPKPSTLLGRLSYVVSSFWRHQISITVEHSTCRDHLGMSCELASPDPLSSDILINLYPA</sequence>
<dbReference type="OrthoDB" id="199599at2759"/>
<dbReference type="EMBL" id="KZ613948">
    <property type="protein sequence ID" value="PMD38277.1"/>
    <property type="molecule type" value="Genomic_DNA"/>
</dbReference>
<name>A0A2J6RIF6_HYAVF</name>
<feature type="region of interest" description="Disordered" evidence="1">
    <location>
        <begin position="193"/>
        <end position="233"/>
    </location>
</feature>
<evidence type="ECO:0000313" key="2">
    <source>
        <dbReference type="EMBL" id="PMD38277.1"/>
    </source>
</evidence>
<dbReference type="Proteomes" id="UP000235786">
    <property type="component" value="Unassembled WGS sequence"/>
</dbReference>
<evidence type="ECO:0000313" key="3">
    <source>
        <dbReference type="Proteomes" id="UP000235786"/>
    </source>
</evidence>
<accession>A0A2J6RIF6</accession>
<dbReference type="STRING" id="1149755.A0A2J6RIF6"/>
<evidence type="ECO:0000256" key="1">
    <source>
        <dbReference type="SAM" id="MobiDB-lite"/>
    </source>
</evidence>
<protein>
    <submittedName>
        <fullName evidence="2">Uncharacterized protein</fullName>
    </submittedName>
</protein>
<keyword evidence="3" id="KW-1185">Reference proteome</keyword>
<reference evidence="2 3" key="1">
    <citation type="submission" date="2016-04" db="EMBL/GenBank/DDBJ databases">
        <title>A degradative enzymes factory behind the ericoid mycorrhizal symbiosis.</title>
        <authorList>
            <consortium name="DOE Joint Genome Institute"/>
            <person name="Martino E."/>
            <person name="Morin E."/>
            <person name="Grelet G."/>
            <person name="Kuo A."/>
            <person name="Kohler A."/>
            <person name="Daghino S."/>
            <person name="Barry K."/>
            <person name="Choi C."/>
            <person name="Cichocki N."/>
            <person name="Clum A."/>
            <person name="Copeland A."/>
            <person name="Hainaut M."/>
            <person name="Haridas S."/>
            <person name="Labutti K."/>
            <person name="Lindquist E."/>
            <person name="Lipzen A."/>
            <person name="Khouja H.-R."/>
            <person name="Murat C."/>
            <person name="Ohm R."/>
            <person name="Olson A."/>
            <person name="Spatafora J."/>
            <person name="Veneault-Fourrey C."/>
            <person name="Henrissat B."/>
            <person name="Grigoriev I."/>
            <person name="Martin F."/>
            <person name="Perotto S."/>
        </authorList>
    </citation>
    <scope>NUCLEOTIDE SEQUENCE [LARGE SCALE GENOMIC DNA]</scope>
    <source>
        <strain evidence="2 3">F</strain>
    </source>
</reference>